<dbReference type="PANTHER" id="PTHR24291">
    <property type="entry name" value="CYTOCHROME P450 FAMILY 4"/>
    <property type="match status" value="1"/>
</dbReference>
<reference evidence="16 17" key="1">
    <citation type="journal article" date="2021" name="BMC Biol.">
        <title>Horizontally acquired antibacterial genes associated with adaptive radiation of ladybird beetles.</title>
        <authorList>
            <person name="Li H.S."/>
            <person name="Tang X.F."/>
            <person name="Huang Y.H."/>
            <person name="Xu Z.Y."/>
            <person name="Chen M.L."/>
            <person name="Du X.Y."/>
            <person name="Qiu B.Y."/>
            <person name="Chen P.T."/>
            <person name="Zhang W."/>
            <person name="Slipinski A."/>
            <person name="Escalona H.E."/>
            <person name="Waterhouse R.M."/>
            <person name="Zwick A."/>
            <person name="Pang H."/>
        </authorList>
    </citation>
    <scope>NUCLEOTIDE SEQUENCE [LARGE SCALE GENOMIC DNA]</scope>
    <source>
        <strain evidence="16">SYSU2018</strain>
    </source>
</reference>
<keyword evidence="12 15" id="KW-0503">Monooxygenase</keyword>
<keyword evidence="13" id="KW-0472">Membrane</keyword>
<dbReference type="InterPro" id="IPR036396">
    <property type="entry name" value="Cyt_P450_sf"/>
</dbReference>
<keyword evidence="8" id="KW-0256">Endoplasmic reticulum</keyword>
<sequence length="495" mass="57375">MIFVGIIICVISYLVFDFLQCLITLKKSKLPSLPILPLLGHVHHFLGSTNATFEKLLDIAKTRKSFALFFGSIFTPYIYDFEMVSHLIKPENQMYQKAAQYDFMRVLGQRQIFVDWGTQYKESKRVLIEAVSHGNLKKYITSFNRNAQNLVDDLRSKVGGDVFDLKAELDFHAISILLDTIMGLEASIMTRDEIELFGKEYSKILKYIVRRGYKVWLYPSSLYKFSNLFKLCNQSVSYIRKVTRKLIESRKEKFEVSELNGQKTLRTSVFIDKYFVSKKDDGSDFSIEDITDDVLALLGAGFETTVSSLSLIIMMLSINQDVQEKVFEELKEKLKANDGYLDTYNLNELQYLDQVIHETWRLHPPVSSIGRLLTKDIVLPNGGYLEKGTNVWFYITMIHRDPKFYPEPEIFNPNNFLPERVKERPPQVFMPFGFGTRKCFGNIFAKLVIKTILCHLMRNYQFHTTKTENDFQLAFEITLKNKIGVPVSITSRPKI</sequence>
<evidence type="ECO:0000256" key="10">
    <source>
        <dbReference type="ARBA" id="ARBA00023002"/>
    </source>
</evidence>
<evidence type="ECO:0000256" key="5">
    <source>
        <dbReference type="ARBA" id="ARBA00010617"/>
    </source>
</evidence>
<evidence type="ECO:0000256" key="11">
    <source>
        <dbReference type="ARBA" id="ARBA00023004"/>
    </source>
</evidence>
<accession>A0ABD2MKV0</accession>
<evidence type="ECO:0000256" key="2">
    <source>
        <dbReference type="ARBA" id="ARBA00003690"/>
    </source>
</evidence>
<dbReference type="InterPro" id="IPR017972">
    <property type="entry name" value="Cyt_P450_CS"/>
</dbReference>
<feature type="binding site" description="axial binding residue" evidence="14">
    <location>
        <position position="439"/>
    </location>
    <ligand>
        <name>heme</name>
        <dbReference type="ChEBI" id="CHEBI:30413"/>
    </ligand>
    <ligandPart>
        <name>Fe</name>
        <dbReference type="ChEBI" id="CHEBI:18248"/>
    </ligandPart>
</feature>
<keyword evidence="7 14" id="KW-0479">Metal-binding</keyword>
<comment type="cofactor">
    <cofactor evidence="1 14">
        <name>heme</name>
        <dbReference type="ChEBI" id="CHEBI:30413"/>
    </cofactor>
</comment>
<dbReference type="InterPro" id="IPR001128">
    <property type="entry name" value="Cyt_P450"/>
</dbReference>
<dbReference type="GO" id="GO:0046872">
    <property type="term" value="F:metal ion binding"/>
    <property type="evidence" value="ECO:0007669"/>
    <property type="project" value="UniProtKB-KW"/>
</dbReference>
<evidence type="ECO:0000256" key="9">
    <source>
        <dbReference type="ARBA" id="ARBA00022848"/>
    </source>
</evidence>
<dbReference type="Gene3D" id="1.10.630.10">
    <property type="entry name" value="Cytochrome P450"/>
    <property type="match status" value="1"/>
</dbReference>
<keyword evidence="6 14" id="KW-0349">Heme</keyword>
<dbReference type="PRINTS" id="PR00463">
    <property type="entry name" value="EP450I"/>
</dbReference>
<evidence type="ECO:0000256" key="7">
    <source>
        <dbReference type="ARBA" id="ARBA00022723"/>
    </source>
</evidence>
<comment type="function">
    <text evidence="2">May be involved in the metabolism of insect hormones and in the breakdown of synthetic insecticides.</text>
</comment>
<name>A0ABD2MKV0_9CUCU</name>
<evidence type="ECO:0000313" key="17">
    <source>
        <dbReference type="Proteomes" id="UP001516400"/>
    </source>
</evidence>
<evidence type="ECO:0000256" key="12">
    <source>
        <dbReference type="ARBA" id="ARBA00023033"/>
    </source>
</evidence>
<dbReference type="Proteomes" id="UP001516400">
    <property type="component" value="Unassembled WGS sequence"/>
</dbReference>
<dbReference type="InterPro" id="IPR050196">
    <property type="entry name" value="Cytochrome_P450_Monoox"/>
</dbReference>
<evidence type="ECO:0008006" key="18">
    <source>
        <dbReference type="Google" id="ProtNLM"/>
    </source>
</evidence>
<dbReference type="GO" id="GO:0004497">
    <property type="term" value="F:monooxygenase activity"/>
    <property type="evidence" value="ECO:0007669"/>
    <property type="project" value="UniProtKB-KW"/>
</dbReference>
<comment type="similarity">
    <text evidence="5 15">Belongs to the cytochrome P450 family.</text>
</comment>
<keyword evidence="10 15" id="KW-0560">Oxidoreductase</keyword>
<protein>
    <recommendedName>
        <fullName evidence="18">Cytochrome P450</fullName>
    </recommendedName>
</protein>
<organism evidence="16 17">
    <name type="scientific">Cryptolaemus montrouzieri</name>
    <dbReference type="NCBI Taxonomy" id="559131"/>
    <lineage>
        <taxon>Eukaryota</taxon>
        <taxon>Metazoa</taxon>
        <taxon>Ecdysozoa</taxon>
        <taxon>Arthropoda</taxon>
        <taxon>Hexapoda</taxon>
        <taxon>Insecta</taxon>
        <taxon>Pterygota</taxon>
        <taxon>Neoptera</taxon>
        <taxon>Endopterygota</taxon>
        <taxon>Coleoptera</taxon>
        <taxon>Polyphaga</taxon>
        <taxon>Cucujiformia</taxon>
        <taxon>Coccinelloidea</taxon>
        <taxon>Coccinellidae</taxon>
        <taxon>Scymninae</taxon>
        <taxon>Scymnini</taxon>
        <taxon>Cryptolaemus</taxon>
    </lineage>
</organism>
<dbReference type="PANTHER" id="PTHR24291:SF189">
    <property type="entry name" value="CYTOCHROME P450 4C3-RELATED"/>
    <property type="match status" value="1"/>
</dbReference>
<dbReference type="PRINTS" id="PR00385">
    <property type="entry name" value="P450"/>
</dbReference>
<evidence type="ECO:0000256" key="3">
    <source>
        <dbReference type="ARBA" id="ARBA00004174"/>
    </source>
</evidence>
<evidence type="ECO:0000256" key="1">
    <source>
        <dbReference type="ARBA" id="ARBA00001971"/>
    </source>
</evidence>
<keyword evidence="11 14" id="KW-0408">Iron</keyword>
<dbReference type="AlphaFoldDB" id="A0ABD2MKV0"/>
<keyword evidence="17" id="KW-1185">Reference proteome</keyword>
<evidence type="ECO:0000256" key="8">
    <source>
        <dbReference type="ARBA" id="ARBA00022824"/>
    </source>
</evidence>
<dbReference type="PROSITE" id="PS00086">
    <property type="entry name" value="CYTOCHROME_P450"/>
    <property type="match status" value="1"/>
</dbReference>
<dbReference type="GO" id="GO:0005789">
    <property type="term" value="C:endoplasmic reticulum membrane"/>
    <property type="evidence" value="ECO:0007669"/>
    <property type="project" value="UniProtKB-SubCell"/>
</dbReference>
<evidence type="ECO:0000256" key="15">
    <source>
        <dbReference type="RuleBase" id="RU000461"/>
    </source>
</evidence>
<evidence type="ECO:0000313" key="16">
    <source>
        <dbReference type="EMBL" id="KAL3266988.1"/>
    </source>
</evidence>
<evidence type="ECO:0000256" key="4">
    <source>
        <dbReference type="ARBA" id="ARBA00004406"/>
    </source>
</evidence>
<evidence type="ECO:0000256" key="13">
    <source>
        <dbReference type="ARBA" id="ARBA00023136"/>
    </source>
</evidence>
<dbReference type="InterPro" id="IPR002401">
    <property type="entry name" value="Cyt_P450_E_grp-I"/>
</dbReference>
<gene>
    <name evidence="16" type="ORF">HHI36_011136</name>
</gene>
<dbReference type="Pfam" id="PF00067">
    <property type="entry name" value="p450"/>
    <property type="match status" value="1"/>
</dbReference>
<comment type="caution">
    <text evidence="16">The sequence shown here is derived from an EMBL/GenBank/DDBJ whole genome shotgun (WGS) entry which is preliminary data.</text>
</comment>
<evidence type="ECO:0000256" key="6">
    <source>
        <dbReference type="ARBA" id="ARBA00022617"/>
    </source>
</evidence>
<comment type="subcellular location">
    <subcellularLocation>
        <location evidence="4">Endoplasmic reticulum membrane</location>
        <topology evidence="4">Peripheral membrane protein</topology>
    </subcellularLocation>
    <subcellularLocation>
        <location evidence="3">Microsome membrane</location>
        <topology evidence="3">Peripheral membrane protein</topology>
    </subcellularLocation>
</comment>
<dbReference type="EMBL" id="JABFTP020000001">
    <property type="protein sequence ID" value="KAL3266988.1"/>
    <property type="molecule type" value="Genomic_DNA"/>
</dbReference>
<proteinExistence type="inferred from homology"/>
<keyword evidence="9" id="KW-0492">Microsome</keyword>
<evidence type="ECO:0000256" key="14">
    <source>
        <dbReference type="PIRSR" id="PIRSR602401-1"/>
    </source>
</evidence>
<dbReference type="SUPFAM" id="SSF48264">
    <property type="entry name" value="Cytochrome P450"/>
    <property type="match status" value="1"/>
</dbReference>